<dbReference type="Pfam" id="PF00691">
    <property type="entry name" value="OmpA"/>
    <property type="match status" value="1"/>
</dbReference>
<dbReference type="InterPro" id="IPR001505">
    <property type="entry name" value="Copper_CuA"/>
</dbReference>
<feature type="transmembrane region" description="Helical" evidence="22">
    <location>
        <begin position="56"/>
        <end position="78"/>
    </location>
</feature>
<dbReference type="PROSITE" id="PS51123">
    <property type="entry name" value="OMPA_2"/>
    <property type="match status" value="1"/>
</dbReference>
<evidence type="ECO:0000256" key="3">
    <source>
        <dbReference type="ARBA" id="ARBA00007866"/>
    </source>
</evidence>
<evidence type="ECO:0000256" key="23">
    <source>
        <dbReference type="SAM" id="SignalP"/>
    </source>
</evidence>
<feature type="domain" description="OmpA-like" evidence="27">
    <location>
        <begin position="413"/>
        <end position="524"/>
    </location>
</feature>
<dbReference type="InterPro" id="IPR045187">
    <property type="entry name" value="CcO_II"/>
</dbReference>
<dbReference type="InterPro" id="IPR008972">
    <property type="entry name" value="Cupredoxin"/>
</dbReference>
<dbReference type="Pfam" id="PF00116">
    <property type="entry name" value="COX2"/>
    <property type="match status" value="1"/>
</dbReference>
<dbReference type="PANTHER" id="PTHR22888:SF9">
    <property type="entry name" value="CYTOCHROME C OXIDASE SUBUNIT 2"/>
    <property type="match status" value="1"/>
</dbReference>
<feature type="compositionally biased region" description="Low complexity" evidence="21">
    <location>
        <begin position="397"/>
        <end position="414"/>
    </location>
</feature>
<evidence type="ECO:0000256" key="12">
    <source>
        <dbReference type="ARBA" id="ARBA00023004"/>
    </source>
</evidence>
<evidence type="ECO:0000313" key="29">
    <source>
        <dbReference type="Proteomes" id="UP001240697"/>
    </source>
</evidence>
<evidence type="ECO:0000256" key="8">
    <source>
        <dbReference type="ARBA" id="ARBA00022723"/>
    </source>
</evidence>
<dbReference type="InterPro" id="IPR006665">
    <property type="entry name" value="OmpA-like"/>
</dbReference>
<evidence type="ECO:0000256" key="13">
    <source>
        <dbReference type="ARBA" id="ARBA00023008"/>
    </source>
</evidence>
<evidence type="ECO:0000256" key="4">
    <source>
        <dbReference type="ARBA" id="ARBA00022448"/>
    </source>
</evidence>
<dbReference type="PROSITE" id="PS00078">
    <property type="entry name" value="COX2"/>
    <property type="match status" value="1"/>
</dbReference>
<reference evidence="28 29" key="1">
    <citation type="submission" date="2023-05" db="EMBL/GenBank/DDBJ databases">
        <authorList>
            <person name="Yin Y."/>
            <person name="Lu Z."/>
        </authorList>
    </citation>
    <scope>NUCLEOTIDE SEQUENCE [LARGE SCALE GENOMIC DNA]</scope>
    <source>
        <strain evidence="28 29">ZM22</strain>
    </source>
</reference>
<organism evidence="28 29">
    <name type="scientific">Comamonas resistens</name>
    <dbReference type="NCBI Taxonomy" id="3046670"/>
    <lineage>
        <taxon>Bacteria</taxon>
        <taxon>Pseudomonadati</taxon>
        <taxon>Pseudomonadota</taxon>
        <taxon>Betaproteobacteria</taxon>
        <taxon>Burkholderiales</taxon>
        <taxon>Comamonadaceae</taxon>
        <taxon>Comamonas</taxon>
    </lineage>
</organism>
<gene>
    <name evidence="28" type="primary">coxB</name>
    <name evidence="28" type="ORF">QMY55_19610</name>
</gene>
<proteinExistence type="inferred from homology"/>
<dbReference type="Pfam" id="PF02790">
    <property type="entry name" value="COX2_TM"/>
    <property type="match status" value="1"/>
</dbReference>
<keyword evidence="14 18" id="KW-0472">Membrane</keyword>
<feature type="domain" description="Cytochrome oxidase subunit II copper A binding" evidence="24">
    <location>
        <begin position="128"/>
        <end position="271"/>
    </location>
</feature>
<dbReference type="SUPFAM" id="SSF46626">
    <property type="entry name" value="Cytochrome c"/>
    <property type="match status" value="1"/>
</dbReference>
<evidence type="ECO:0000259" key="24">
    <source>
        <dbReference type="PROSITE" id="PS50857"/>
    </source>
</evidence>
<dbReference type="NCBIfam" id="TIGR02866">
    <property type="entry name" value="CoxB"/>
    <property type="match status" value="1"/>
</dbReference>
<evidence type="ECO:0000256" key="21">
    <source>
        <dbReference type="SAM" id="MobiDB-lite"/>
    </source>
</evidence>
<keyword evidence="10 19" id="KW-0249">Electron transport</keyword>
<dbReference type="PROSITE" id="PS50857">
    <property type="entry name" value="COX2_CUA"/>
    <property type="match status" value="1"/>
</dbReference>
<dbReference type="InterPro" id="IPR036257">
    <property type="entry name" value="Cyt_c_oxidase_su2_TM_sf"/>
</dbReference>
<evidence type="ECO:0000256" key="18">
    <source>
        <dbReference type="PROSITE-ProRule" id="PRU00473"/>
    </source>
</evidence>
<accession>A0ABY8SNM9</accession>
<evidence type="ECO:0000256" key="9">
    <source>
        <dbReference type="ARBA" id="ARBA00022967"/>
    </source>
</evidence>
<dbReference type="SUPFAM" id="SSF103088">
    <property type="entry name" value="OmpA-like"/>
    <property type="match status" value="1"/>
</dbReference>
<keyword evidence="4 19" id="KW-0813">Transport</keyword>
<evidence type="ECO:0000256" key="7">
    <source>
        <dbReference type="ARBA" id="ARBA00022692"/>
    </source>
</evidence>
<dbReference type="PRINTS" id="PR01166">
    <property type="entry name" value="CYCOXIDASEII"/>
</dbReference>
<dbReference type="RefSeq" id="WP_283485789.1">
    <property type="nucleotide sequence ID" value="NZ_CP125947.1"/>
</dbReference>
<dbReference type="Gene3D" id="2.60.40.420">
    <property type="entry name" value="Cupredoxins - blue copper proteins"/>
    <property type="match status" value="1"/>
</dbReference>
<keyword evidence="23" id="KW-0732">Signal</keyword>
<protein>
    <recommendedName>
        <fullName evidence="20">Cytochrome c oxidase subunit 2</fullName>
        <ecNumber evidence="20">7.1.1.9</ecNumber>
    </recommendedName>
</protein>
<feature type="chain" id="PRO_5046526996" description="Cytochrome c oxidase subunit 2" evidence="23">
    <location>
        <begin position="26"/>
        <end position="524"/>
    </location>
</feature>
<dbReference type="Pfam" id="PF13442">
    <property type="entry name" value="Cytochrome_CBB3"/>
    <property type="match status" value="1"/>
</dbReference>
<evidence type="ECO:0000256" key="16">
    <source>
        <dbReference type="ARBA" id="ARBA00047816"/>
    </source>
</evidence>
<keyword evidence="13 20" id="KW-0186">Copper</keyword>
<keyword evidence="11 22" id="KW-1133">Transmembrane helix</keyword>
<evidence type="ECO:0000259" key="27">
    <source>
        <dbReference type="PROSITE" id="PS51123"/>
    </source>
</evidence>
<keyword evidence="29" id="KW-1185">Reference proteome</keyword>
<dbReference type="EMBL" id="CP125947">
    <property type="protein sequence ID" value="WHS64675.1"/>
    <property type="molecule type" value="Genomic_DNA"/>
</dbReference>
<keyword evidence="8 17" id="KW-0479">Metal-binding</keyword>
<evidence type="ECO:0000256" key="14">
    <source>
        <dbReference type="ARBA" id="ARBA00023136"/>
    </source>
</evidence>
<feature type="signal peptide" evidence="23">
    <location>
        <begin position="1"/>
        <end position="25"/>
    </location>
</feature>
<keyword evidence="6 19" id="KW-0679">Respiratory chain</keyword>
<evidence type="ECO:0000256" key="5">
    <source>
        <dbReference type="ARBA" id="ARBA00022617"/>
    </source>
</evidence>
<evidence type="ECO:0000259" key="25">
    <source>
        <dbReference type="PROSITE" id="PS50999"/>
    </source>
</evidence>
<comment type="subcellular location">
    <subcellularLocation>
        <location evidence="19">Cell membrane</location>
        <topology evidence="19">Multi-pass membrane protein</topology>
    </subcellularLocation>
    <subcellularLocation>
        <location evidence="1">Membrane</location>
        <topology evidence="1">Multi-pass membrane protein</topology>
    </subcellularLocation>
    <subcellularLocation>
        <location evidence="2">Periplasm</location>
    </subcellularLocation>
</comment>
<dbReference type="InterPro" id="IPR009056">
    <property type="entry name" value="Cyt_c-like_dom"/>
</dbReference>
<sequence length="524" mass="55832">MKNISTKLVPWSLALAAWGSSMAHAVQDLPGGPAVNQLNLHPPVTRIAVEQHGLHWMMLIICTLIFIGVFGVMFYSIWMHRKSKGAQAANFHESVKVEVAWTIIPFIIVVLIALPATKVLVAQKDTTNADLTIKATGYQWKWGYDYLTGEGAGLSYISTLDTAQRQMSNSGDVSQAPVDYLFKVDNPLVVPVGKKVRVITTANDVIHSFMVPAFGIKQDAIPGFVRDTWFKAEKTGDYYGQCAELCGKEHAYMPIHVKVLSSQDYSAWVEAEQKKVAAKADDPNKVWVLTDLVARGEKVYAANCAACHQANGKGAGPIKPLDGSAVVLGPTADMMHAVLEGRANGAMPSWKQLSDTDLAAVVTFAKNHWSNQTGQLVQPAQFVAARGGQFPEGGGSAAPAATPAPAAPEAAAPAAASDAGPFQVFFDSGKSALDDAAQAEVKKAAEYWNAHKDGKIALSGFVDATGSADKNAELAKERAKAVAKLLSDSGIASERIELRKPQTITAGSDGADKQARRVDIVAAQ</sequence>
<feature type="transmembrane region" description="Helical" evidence="22">
    <location>
        <begin position="99"/>
        <end position="121"/>
    </location>
</feature>
<dbReference type="InterPro" id="IPR011759">
    <property type="entry name" value="Cyt_c_oxidase_su2_TM_dom"/>
</dbReference>
<evidence type="ECO:0000256" key="11">
    <source>
        <dbReference type="ARBA" id="ARBA00022989"/>
    </source>
</evidence>
<comment type="function">
    <text evidence="15 20">Subunits I and II form the functional core of the enzyme complex. Electrons originating in cytochrome c are transferred via heme a and Cu(A) to the binuclear center formed by heme a3 and Cu(B).</text>
</comment>
<dbReference type="Gene3D" id="3.30.1330.60">
    <property type="entry name" value="OmpA-like domain"/>
    <property type="match status" value="1"/>
</dbReference>
<dbReference type="SUPFAM" id="SSF49503">
    <property type="entry name" value="Cupredoxins"/>
    <property type="match status" value="1"/>
</dbReference>
<dbReference type="PROSITE" id="PS50999">
    <property type="entry name" value="COX2_TM"/>
    <property type="match status" value="1"/>
</dbReference>
<dbReference type="InterPro" id="IPR036737">
    <property type="entry name" value="OmpA-like_sf"/>
</dbReference>
<dbReference type="Gene3D" id="1.10.287.90">
    <property type="match status" value="1"/>
</dbReference>
<evidence type="ECO:0000256" key="17">
    <source>
        <dbReference type="PROSITE-ProRule" id="PRU00433"/>
    </source>
</evidence>
<evidence type="ECO:0000256" key="22">
    <source>
        <dbReference type="SAM" id="Phobius"/>
    </source>
</evidence>
<comment type="similarity">
    <text evidence="3 19">Belongs to the cytochrome c oxidase subunit 2 family.</text>
</comment>
<dbReference type="PANTHER" id="PTHR22888">
    <property type="entry name" value="CYTOCHROME C OXIDASE, SUBUNIT II"/>
    <property type="match status" value="1"/>
</dbReference>
<evidence type="ECO:0000256" key="1">
    <source>
        <dbReference type="ARBA" id="ARBA00004141"/>
    </source>
</evidence>
<name>A0ABY8SNM9_9BURK</name>
<evidence type="ECO:0000259" key="26">
    <source>
        <dbReference type="PROSITE" id="PS51007"/>
    </source>
</evidence>
<feature type="region of interest" description="Disordered" evidence="21">
    <location>
        <begin position="388"/>
        <end position="414"/>
    </location>
</feature>
<dbReference type="EC" id="7.1.1.9" evidence="20"/>
<evidence type="ECO:0000256" key="10">
    <source>
        <dbReference type="ARBA" id="ARBA00022982"/>
    </source>
</evidence>
<keyword evidence="5 17" id="KW-0349">Heme</keyword>
<dbReference type="CDD" id="cd07185">
    <property type="entry name" value="OmpA_C-like"/>
    <property type="match status" value="1"/>
</dbReference>
<evidence type="ECO:0000313" key="28">
    <source>
        <dbReference type="EMBL" id="WHS64675.1"/>
    </source>
</evidence>
<evidence type="ECO:0000256" key="19">
    <source>
        <dbReference type="RuleBase" id="RU000456"/>
    </source>
</evidence>
<dbReference type="InterPro" id="IPR036909">
    <property type="entry name" value="Cyt_c-like_dom_sf"/>
</dbReference>
<keyword evidence="9" id="KW-1278">Translocase</keyword>
<comment type="cofactor">
    <cofactor evidence="20">
        <name>Cu cation</name>
        <dbReference type="ChEBI" id="CHEBI:23378"/>
    </cofactor>
    <text evidence="20">Binds a copper A center.</text>
</comment>
<dbReference type="InterPro" id="IPR002429">
    <property type="entry name" value="CcO_II-like_C"/>
</dbReference>
<keyword evidence="12 17" id="KW-0408">Iron</keyword>
<dbReference type="Proteomes" id="UP001240697">
    <property type="component" value="Chromosome"/>
</dbReference>
<evidence type="ECO:0000256" key="6">
    <source>
        <dbReference type="ARBA" id="ARBA00022660"/>
    </source>
</evidence>
<evidence type="ECO:0000256" key="20">
    <source>
        <dbReference type="RuleBase" id="RU004024"/>
    </source>
</evidence>
<evidence type="ECO:0000256" key="15">
    <source>
        <dbReference type="ARBA" id="ARBA00024688"/>
    </source>
</evidence>
<keyword evidence="7 19" id="KW-0812">Transmembrane</keyword>
<dbReference type="PROSITE" id="PS51007">
    <property type="entry name" value="CYTC"/>
    <property type="match status" value="1"/>
</dbReference>
<dbReference type="InterPro" id="IPR014222">
    <property type="entry name" value="Cyt_c_oxidase_su2"/>
</dbReference>
<feature type="domain" description="Cytochrome oxidase subunit II transmembrane region profile" evidence="25">
    <location>
        <begin position="32"/>
        <end position="127"/>
    </location>
</feature>
<evidence type="ECO:0000256" key="2">
    <source>
        <dbReference type="ARBA" id="ARBA00004418"/>
    </source>
</evidence>
<dbReference type="SUPFAM" id="SSF81464">
    <property type="entry name" value="Cytochrome c oxidase subunit II-like, transmembrane region"/>
    <property type="match status" value="1"/>
</dbReference>
<dbReference type="Gene3D" id="1.10.760.10">
    <property type="entry name" value="Cytochrome c-like domain"/>
    <property type="match status" value="1"/>
</dbReference>
<comment type="catalytic activity">
    <reaction evidence="16 20">
        <text>4 Fe(II)-[cytochrome c] + O2 + 8 H(+)(in) = 4 Fe(III)-[cytochrome c] + 2 H2O + 4 H(+)(out)</text>
        <dbReference type="Rhea" id="RHEA:11436"/>
        <dbReference type="Rhea" id="RHEA-COMP:10350"/>
        <dbReference type="Rhea" id="RHEA-COMP:14399"/>
        <dbReference type="ChEBI" id="CHEBI:15377"/>
        <dbReference type="ChEBI" id="CHEBI:15378"/>
        <dbReference type="ChEBI" id="CHEBI:15379"/>
        <dbReference type="ChEBI" id="CHEBI:29033"/>
        <dbReference type="ChEBI" id="CHEBI:29034"/>
        <dbReference type="EC" id="7.1.1.9"/>
    </reaction>
</comment>
<feature type="domain" description="Cytochrome c" evidence="26">
    <location>
        <begin position="291"/>
        <end position="369"/>
    </location>
</feature>